<dbReference type="Pfam" id="PF00076">
    <property type="entry name" value="RRM_1"/>
    <property type="match status" value="2"/>
</dbReference>
<dbReference type="Pfam" id="PF00326">
    <property type="entry name" value="Peptidase_S9"/>
    <property type="match status" value="1"/>
</dbReference>
<sequence length="1480" mass="160977">MTQQPAVAEYGSWTSPLTPEEFGKGNCGRIGELRVHKDSVYWIEANIATGKKELYQAEGGRPETIRRWADGLSVQNGVHEYGGGSYIVHPRTGALIFSTVDGVWVQTAVEKEPVKANLNKKPEHLTPEARIDEVLAQVVDSEKKTRRFADFEALPGGGGEGEALPVVLAVEEFHDPAAAAADPHAEPANRIVVLDLAAGTNRIVRAGADFYMGARVSPCGRFASWMEWNHNNMPWDETTICVQELAPFLDGTPCEPGSEAASGVVLRLSGVGRNANYHGPSWSVDGQGAIRFHYTSDPANYWNVHVVTGWETLTEGEEPNAAPAAWAAGEKYQGYARNGLSAPVNMLATPVDIGFPPWNFADQQFAAGKTHSIFNAQGSLHVLRDGEMEAVNKDLTARCRVLREAHHDWNNYTHMSITDKGVVYCIGQGVRRASTVLRMDLNTDPATISEVRHSRDPASLEPYDISKGRQIPFEMESVQLYGVYYAPLNRAFVGPPGALPPMVVMGHSGPTLPTSESLDLKKQFLTSRGFAVFDVCYRGSSGGGSKLRSALYSKWGLADRDDLIAGAALACSRGLADPKRVCVWGSSATGFTALACAIAAPEVFAAAVSIYGVADLMGLLNELSYIHGDVDLMGLLSDTHKFEKGYNQALVGRLPEAAEEFRKRSPITHVNAMRTPTVFLHGMEDTVVPVQQSVDMFKALRDRGVTAGLMLFEGEGHGFRAAAAVKESTEAAYYFMCKVLGIEPSVQSKLEIVNLREHKNKHFIWNVTGTRQLARSTWEMSGYPEWSDAAAAGAGARSDWLPPMPPMPPRGGGAYPPMPPMPPKQLSDSYPRSSKREAWELWPEATYLIEIYIFQKQTSWLMPDNGAAATIRGGGGAGGPDWTTQGGPPPPLPVPPPMMPPGHHGHHQQQRGGMPPMPPGYGRPQGGGGYGNGEWNGYARRQKVSDVSFDTSAKDPESVRARVFLGSLAGGNQPITREEVVEMCLKYGALRGVTHFKKQGYAFVQFESAFDADEACRDLNGGRWKGCIMDVHLVEAPSTRPSPHGPPARGGGPRPAGPKQASVKLEPEYSGVKGAVSRAGKSIDNLNCKAVPTTTYDEISYDTSSKDPALLRSRVFIGSLRAPQVSRNDIIELCMPFGKIMAVTFFKNGGYAFIQFESAVDAVDACEKLNGRNLKGCIIDVHLVMEGPGGGGSGSGAGGRKRLTGDNDEGGAAGGSPMELEWSGTAPKRAREEEEPPREPLELTCKVCRYACGSAAAFARHRAEGGACVQLKRTGEPPSLACATCDAVLPNAWRLLFHLMDEPHKQKLVMLDASEDALSKVREADEKGATDWWAAVEKWIETQSVEGEGDEEKEEEQDVKGMTDVTIVCGRCRLVTEDWSTYVQHKRTDCIKPKDKRELDTVVCVEPAGLACALCGEGFVSAWKALFHLIDFHRMKLFNADYSKEAQVRADEQFAKSRAVVEKRMKKWIESQAANQEKQD</sequence>
<dbReference type="PANTHER" id="PTHR43056:SF5">
    <property type="entry name" value="PEPTIDASE S9 PROLYL OLIGOPEPTIDASE CATALYTIC DOMAIN-CONTAINING PROTEIN"/>
    <property type="match status" value="1"/>
</dbReference>
<organism evidence="2 3">
    <name type="scientific">Pristionchus pacificus</name>
    <name type="common">Parasitic nematode worm</name>
    <dbReference type="NCBI Taxonomy" id="54126"/>
    <lineage>
        <taxon>Eukaryota</taxon>
        <taxon>Metazoa</taxon>
        <taxon>Ecdysozoa</taxon>
        <taxon>Nematoda</taxon>
        <taxon>Chromadorea</taxon>
        <taxon>Rhabditida</taxon>
        <taxon>Rhabditina</taxon>
        <taxon>Diplogasteromorpha</taxon>
        <taxon>Diplogasteroidea</taxon>
        <taxon>Neodiplogasteridae</taxon>
        <taxon>Pristionchus</taxon>
    </lineage>
</organism>
<dbReference type="Gene3D" id="3.30.70.330">
    <property type="match status" value="2"/>
</dbReference>
<feature type="compositionally biased region" description="Gly residues" evidence="1">
    <location>
        <begin position="923"/>
        <end position="934"/>
    </location>
</feature>
<dbReference type="SMART" id="SM00360">
    <property type="entry name" value="RRM"/>
    <property type="match status" value="2"/>
</dbReference>
<protein>
    <submittedName>
        <fullName evidence="2">Dpf-4</fullName>
    </submittedName>
</protein>
<dbReference type="InterPro" id="IPR000504">
    <property type="entry name" value="RRM_dom"/>
</dbReference>
<dbReference type="EnsemblMetazoa" id="PPA14390.1">
    <property type="protein sequence ID" value="PPA14390.1"/>
    <property type="gene ID" value="WBGene00103944"/>
</dbReference>
<accession>A0A2A6CHM1</accession>
<dbReference type="InterPro" id="IPR012677">
    <property type="entry name" value="Nucleotide-bd_a/b_plait_sf"/>
</dbReference>
<dbReference type="PROSITE" id="PS50102">
    <property type="entry name" value="RRM"/>
    <property type="match status" value="2"/>
</dbReference>
<reference evidence="2" key="2">
    <citation type="submission" date="2022-06" db="UniProtKB">
        <authorList>
            <consortium name="EnsemblMetazoa"/>
        </authorList>
    </citation>
    <scope>IDENTIFICATION</scope>
    <source>
        <strain evidence="2">PS312</strain>
    </source>
</reference>
<feature type="region of interest" description="Disordered" evidence="1">
    <location>
        <begin position="1036"/>
        <end position="1064"/>
    </location>
</feature>
<feature type="compositionally biased region" description="Basic and acidic residues" evidence="1">
    <location>
        <begin position="1229"/>
        <end position="1238"/>
    </location>
</feature>
<dbReference type="InterPro" id="IPR001375">
    <property type="entry name" value="Peptidase_S9_cat"/>
</dbReference>
<dbReference type="Gene3D" id="3.40.50.1820">
    <property type="entry name" value="alpha/beta hydrolase"/>
    <property type="match status" value="1"/>
</dbReference>
<dbReference type="GO" id="GO:0008236">
    <property type="term" value="F:serine-type peptidase activity"/>
    <property type="evidence" value="ECO:0007669"/>
    <property type="project" value="InterPro"/>
</dbReference>
<dbReference type="PROSITE" id="PS00028">
    <property type="entry name" value="ZINC_FINGER_C2H2_1"/>
    <property type="match status" value="1"/>
</dbReference>
<accession>A0A8R1YE62</accession>
<proteinExistence type="predicted"/>
<dbReference type="GO" id="GO:0006508">
    <property type="term" value="P:proteolysis"/>
    <property type="evidence" value="ECO:0007669"/>
    <property type="project" value="InterPro"/>
</dbReference>
<dbReference type="PANTHER" id="PTHR43056">
    <property type="entry name" value="PEPTIDASE S9 PROLYL OLIGOPEPTIDASE"/>
    <property type="match status" value="1"/>
</dbReference>
<reference evidence="3" key="1">
    <citation type="journal article" date="2008" name="Nat. Genet.">
        <title>The Pristionchus pacificus genome provides a unique perspective on nematode lifestyle and parasitism.</title>
        <authorList>
            <person name="Dieterich C."/>
            <person name="Clifton S.W."/>
            <person name="Schuster L.N."/>
            <person name="Chinwalla A."/>
            <person name="Delehaunty K."/>
            <person name="Dinkelacker I."/>
            <person name="Fulton L."/>
            <person name="Fulton R."/>
            <person name="Godfrey J."/>
            <person name="Minx P."/>
            <person name="Mitreva M."/>
            <person name="Roeseler W."/>
            <person name="Tian H."/>
            <person name="Witte H."/>
            <person name="Yang S.P."/>
            <person name="Wilson R.K."/>
            <person name="Sommer R.J."/>
        </authorList>
    </citation>
    <scope>NUCLEOTIDE SEQUENCE [LARGE SCALE GENOMIC DNA]</scope>
    <source>
        <strain evidence="3">PS312</strain>
    </source>
</reference>
<evidence type="ECO:0000256" key="1">
    <source>
        <dbReference type="SAM" id="MobiDB-lite"/>
    </source>
</evidence>
<dbReference type="InterPro" id="IPR029058">
    <property type="entry name" value="AB_hydrolase_fold"/>
</dbReference>
<dbReference type="SUPFAM" id="SSF54928">
    <property type="entry name" value="RNA-binding domain, RBD"/>
    <property type="match status" value="2"/>
</dbReference>
<dbReference type="Proteomes" id="UP000005239">
    <property type="component" value="Unassembled WGS sequence"/>
</dbReference>
<dbReference type="InterPro" id="IPR035979">
    <property type="entry name" value="RBD_domain_sf"/>
</dbReference>
<feature type="compositionally biased region" description="Pro residues" evidence="1">
    <location>
        <begin position="887"/>
        <end position="900"/>
    </location>
</feature>
<feature type="region of interest" description="Disordered" evidence="1">
    <location>
        <begin position="874"/>
        <end position="936"/>
    </location>
</feature>
<evidence type="ECO:0000313" key="3">
    <source>
        <dbReference type="Proteomes" id="UP000005239"/>
    </source>
</evidence>
<dbReference type="InterPro" id="IPR050585">
    <property type="entry name" value="Xaa-Pro_dipeptidyl-ppase/CocE"/>
</dbReference>
<evidence type="ECO:0000313" key="2">
    <source>
        <dbReference type="EnsemblMetazoa" id="PPA14390.1"/>
    </source>
</evidence>
<dbReference type="GO" id="GO:0003723">
    <property type="term" value="F:RNA binding"/>
    <property type="evidence" value="ECO:0007669"/>
    <property type="project" value="UniProtKB-UniRule"/>
</dbReference>
<keyword evidence="3" id="KW-1185">Reference proteome</keyword>
<feature type="region of interest" description="Disordered" evidence="1">
    <location>
        <begin position="1190"/>
        <end position="1238"/>
    </location>
</feature>
<dbReference type="InterPro" id="IPR013087">
    <property type="entry name" value="Znf_C2H2_type"/>
</dbReference>
<gene>
    <name evidence="2" type="primary">WBGene00103944</name>
</gene>
<dbReference type="SUPFAM" id="SSF53474">
    <property type="entry name" value="alpha/beta-Hydrolases"/>
    <property type="match status" value="1"/>
</dbReference>
<name>A0A2A6CHM1_PRIPA</name>